<gene>
    <name evidence="2" type="ORF">HK100_003861</name>
</gene>
<keyword evidence="3" id="KW-1185">Reference proteome</keyword>
<organism evidence="2 3">
    <name type="scientific">Physocladia obscura</name>
    <dbReference type="NCBI Taxonomy" id="109957"/>
    <lineage>
        <taxon>Eukaryota</taxon>
        <taxon>Fungi</taxon>
        <taxon>Fungi incertae sedis</taxon>
        <taxon>Chytridiomycota</taxon>
        <taxon>Chytridiomycota incertae sedis</taxon>
        <taxon>Chytridiomycetes</taxon>
        <taxon>Chytridiales</taxon>
        <taxon>Chytriomycetaceae</taxon>
        <taxon>Physocladia</taxon>
    </lineage>
</organism>
<reference evidence="2" key="1">
    <citation type="submission" date="2020-05" db="EMBL/GenBank/DDBJ databases">
        <title>Phylogenomic resolution of chytrid fungi.</title>
        <authorList>
            <person name="Stajich J.E."/>
            <person name="Amses K."/>
            <person name="Simmons R."/>
            <person name="Seto K."/>
            <person name="Myers J."/>
            <person name="Bonds A."/>
            <person name="Quandt C.A."/>
            <person name="Barry K."/>
            <person name="Liu P."/>
            <person name="Grigoriev I."/>
            <person name="Longcore J.E."/>
            <person name="James T.Y."/>
        </authorList>
    </citation>
    <scope>NUCLEOTIDE SEQUENCE</scope>
    <source>
        <strain evidence="2">JEL0513</strain>
    </source>
</reference>
<evidence type="ECO:0000313" key="3">
    <source>
        <dbReference type="Proteomes" id="UP001211907"/>
    </source>
</evidence>
<comment type="caution">
    <text evidence="2">The sequence shown here is derived from an EMBL/GenBank/DDBJ whole genome shotgun (WGS) entry which is preliminary data.</text>
</comment>
<name>A0AAD5XLI4_9FUNG</name>
<feature type="transmembrane region" description="Helical" evidence="1">
    <location>
        <begin position="357"/>
        <end position="380"/>
    </location>
</feature>
<accession>A0AAD5XLI4</accession>
<evidence type="ECO:0000256" key="1">
    <source>
        <dbReference type="SAM" id="Phobius"/>
    </source>
</evidence>
<dbReference type="InterPro" id="IPR013761">
    <property type="entry name" value="SAM/pointed_sf"/>
</dbReference>
<dbReference type="EMBL" id="JADGJH010000002">
    <property type="protein sequence ID" value="KAJ3143183.1"/>
    <property type="molecule type" value="Genomic_DNA"/>
</dbReference>
<proteinExistence type="predicted"/>
<dbReference type="SUPFAM" id="SSF47769">
    <property type="entry name" value="SAM/Pointed domain"/>
    <property type="match status" value="1"/>
</dbReference>
<keyword evidence="1" id="KW-0472">Membrane</keyword>
<dbReference type="Proteomes" id="UP001211907">
    <property type="component" value="Unassembled WGS sequence"/>
</dbReference>
<evidence type="ECO:0008006" key="4">
    <source>
        <dbReference type="Google" id="ProtNLM"/>
    </source>
</evidence>
<protein>
    <recommendedName>
        <fullName evidence="4">SAM domain-containing protein</fullName>
    </recommendedName>
</protein>
<evidence type="ECO:0000313" key="2">
    <source>
        <dbReference type="EMBL" id="KAJ3143183.1"/>
    </source>
</evidence>
<keyword evidence="1" id="KW-0812">Transmembrane</keyword>
<sequence length="628" mass="69466">MESISAIAVYADAVCSGYPEFLVYSACSVGTAASSCELFSTDAWQIEEACVGSNYSSASNFKNFYPNETFAAFIVHTDTFCNSNRIVSGFVYRPNVCISRPGFSLTANNSTTIVRFSSQLFTLNLDQSISRFLYSDPECSTLATLQQFSNASCSDFVSGTVFNEHGYETVTTHANFDCDLSVVSVSVSAALHQPCADSKNICSYGTLVTCTKAINTLLDEQVATTFKSQPYIEQKIYASSICLGSPVSVQYFVLKECIPSISHNSSTLNYLLQTGQVMQAVFFGLNCQNQTSTVVYPIGTETCYQGSVLTLFLNSNSFFPSLSTTSSMYLESNISGSSNISITPTKNSFSGLPLAEIIGISFAIFTILVFSGIFLACYVCQRCRGYVMETETRSNKYFSAKLNSPNKFAIMPSPRRTALFSKNSPFIRNSVGPHEIPSPFPENIKDNATENIFPLSPNGMYLFFQLTSELIQLLFLLCLALAPEIDSCNLVDIETEKIEKPHDAMIVEAQTFENRVRSLLLKARNNLRITRTEDGFYTLSLSLESEKKFPENPRTWTTEHVVSFLAHHGIYKETLVALSDNYFTGDCITRFEPAVLIERFGITSKNRQAAKFENALNILRLKALAFDG</sequence>
<keyword evidence="1" id="KW-1133">Transmembrane helix</keyword>
<dbReference type="AlphaFoldDB" id="A0AAD5XLI4"/>